<keyword evidence="1" id="KW-0812">Transmembrane</keyword>
<keyword evidence="1" id="KW-1133">Transmembrane helix</keyword>
<evidence type="ECO:0000256" key="1">
    <source>
        <dbReference type="SAM" id="Phobius"/>
    </source>
</evidence>
<evidence type="ECO:0000313" key="2">
    <source>
        <dbReference type="EMBL" id="MPM58414.1"/>
    </source>
</evidence>
<feature type="transmembrane region" description="Helical" evidence="1">
    <location>
        <begin position="345"/>
        <end position="367"/>
    </location>
</feature>
<comment type="caution">
    <text evidence="2">The sequence shown here is derived from an EMBL/GenBank/DDBJ whole genome shotgun (WGS) entry which is preliminary data.</text>
</comment>
<reference evidence="2" key="1">
    <citation type="submission" date="2019-08" db="EMBL/GenBank/DDBJ databases">
        <authorList>
            <person name="Kucharzyk K."/>
            <person name="Murdoch R.W."/>
            <person name="Higgins S."/>
            <person name="Loffler F."/>
        </authorList>
    </citation>
    <scope>NUCLEOTIDE SEQUENCE</scope>
</reference>
<proteinExistence type="predicted"/>
<sequence length="380" mass="44009">MLSNDGKLLDQTNGEEVLDGAGRVFDAISNRYKKFIREECSIFKSNGKTKDKLLYKKLKIKYAEESRDDFHYAMVDIWENLMHPIENEDFNYDLFSNENTDRLTEAEIVNHIRDYHKPELIGLMTLYPGEWLYRDPEAYTEVCGNNIAIDTDDLVLVNNNICVVIGTYGRRGGQDSPVDWEEHLQERSKYHVSWPEYLLILEMVLAKKYVIAYANDQLIDATLEVEHSSSHDLIAHNAELSMRLSRMELQLDVVKYSKFTSHKVMFDRTTDRLELEKDTERLHEMMEVVDSSLHNLSDYKSMKSDFLLNIVLAIISVASTFELFFQNSEMPFLTYFGIESGTLAAVLVWIVAAITSFALMLVVVNSFKSIHSRLMKYLNN</sequence>
<dbReference type="EMBL" id="VSSQ01016751">
    <property type="protein sequence ID" value="MPM58414.1"/>
    <property type="molecule type" value="Genomic_DNA"/>
</dbReference>
<keyword evidence="1" id="KW-0472">Membrane</keyword>
<name>A0A645B9R8_9ZZZZ</name>
<feature type="transmembrane region" description="Helical" evidence="1">
    <location>
        <begin position="306"/>
        <end position="325"/>
    </location>
</feature>
<protein>
    <submittedName>
        <fullName evidence="2">Uncharacterized protein</fullName>
    </submittedName>
</protein>
<organism evidence="2">
    <name type="scientific">bioreactor metagenome</name>
    <dbReference type="NCBI Taxonomy" id="1076179"/>
    <lineage>
        <taxon>unclassified sequences</taxon>
        <taxon>metagenomes</taxon>
        <taxon>ecological metagenomes</taxon>
    </lineage>
</organism>
<accession>A0A645B9R8</accession>
<dbReference type="AlphaFoldDB" id="A0A645B9R8"/>
<gene>
    <name evidence="2" type="ORF">SDC9_105245</name>
</gene>